<feature type="region of interest" description="Disordered" evidence="1">
    <location>
        <begin position="32"/>
        <end position="60"/>
    </location>
</feature>
<dbReference type="EMBL" id="JADCNL010000412">
    <property type="protein sequence ID" value="KAG0447893.1"/>
    <property type="molecule type" value="Genomic_DNA"/>
</dbReference>
<comment type="caution">
    <text evidence="3">The sequence shown here is derived from an EMBL/GenBank/DDBJ whole genome shotgun (WGS) entry which is preliminary data.</text>
</comment>
<evidence type="ECO:0000313" key="4">
    <source>
        <dbReference type="Proteomes" id="UP000636800"/>
    </source>
</evidence>
<evidence type="ECO:0000256" key="1">
    <source>
        <dbReference type="SAM" id="MobiDB-lite"/>
    </source>
</evidence>
<gene>
    <name evidence="3" type="ORF">HPP92_028118</name>
    <name evidence="2" type="ORF">HPP92_028139</name>
</gene>
<accession>A0A835U3X5</accession>
<sequence length="102" mass="11121">MGRRGREGGEREGEKEPQLAILNVILRLNHITHPVGGTPTTGNRDSYEERSSFFSGTSGNGEIHRQAAVLQRRNALGQSGRGLWMPTPGRADEVEKGKGGRK</sequence>
<organism evidence="3 4">
    <name type="scientific">Vanilla planifolia</name>
    <name type="common">Vanilla</name>
    <dbReference type="NCBI Taxonomy" id="51239"/>
    <lineage>
        <taxon>Eukaryota</taxon>
        <taxon>Viridiplantae</taxon>
        <taxon>Streptophyta</taxon>
        <taxon>Embryophyta</taxon>
        <taxon>Tracheophyta</taxon>
        <taxon>Spermatophyta</taxon>
        <taxon>Magnoliopsida</taxon>
        <taxon>Liliopsida</taxon>
        <taxon>Asparagales</taxon>
        <taxon>Orchidaceae</taxon>
        <taxon>Vanilloideae</taxon>
        <taxon>Vanilleae</taxon>
        <taxon>Vanilla</taxon>
    </lineage>
</organism>
<name>A0A835U3X5_VANPL</name>
<protein>
    <submittedName>
        <fullName evidence="3">Uncharacterized protein</fullName>
    </submittedName>
</protein>
<dbReference type="AlphaFoldDB" id="A0A835U3X5"/>
<reference evidence="4 5" key="1">
    <citation type="journal article" date="2020" name="Nat. Food">
        <title>A phased Vanilla planifolia genome enables genetic improvement of flavour and production.</title>
        <authorList>
            <person name="Hasing T."/>
            <person name="Tang H."/>
            <person name="Brym M."/>
            <person name="Khazi F."/>
            <person name="Huang T."/>
            <person name="Chambers A.H."/>
        </authorList>
    </citation>
    <scope>NUCLEOTIDE SEQUENCE [LARGE SCALE GENOMIC DNA]</scope>
    <source>
        <tissue evidence="3">Leaf</tissue>
    </source>
</reference>
<dbReference type="Proteomes" id="UP000639772">
    <property type="component" value="Unassembled WGS sequence"/>
</dbReference>
<feature type="region of interest" description="Disordered" evidence="1">
    <location>
        <begin position="78"/>
        <end position="102"/>
    </location>
</feature>
<evidence type="ECO:0000313" key="5">
    <source>
        <dbReference type="Proteomes" id="UP000639772"/>
    </source>
</evidence>
<evidence type="ECO:0000313" key="2">
    <source>
        <dbReference type="EMBL" id="KAG0447822.1"/>
    </source>
</evidence>
<keyword evidence="4" id="KW-1185">Reference proteome</keyword>
<evidence type="ECO:0000313" key="3">
    <source>
        <dbReference type="EMBL" id="KAG0447893.1"/>
    </source>
</evidence>
<proteinExistence type="predicted"/>
<feature type="compositionally biased region" description="Basic and acidic residues" evidence="1">
    <location>
        <begin position="90"/>
        <end position="102"/>
    </location>
</feature>
<dbReference type="EMBL" id="JADCNM010000413">
    <property type="protein sequence ID" value="KAG0447822.1"/>
    <property type="molecule type" value="Genomic_DNA"/>
</dbReference>
<dbReference type="Proteomes" id="UP000636800">
    <property type="component" value="Unassembled WGS sequence"/>
</dbReference>